<dbReference type="FunFam" id="1.20.1090.10:FF:000001">
    <property type="entry name" value="Aldehyde-alcohol dehydrogenase"/>
    <property type="match status" value="1"/>
</dbReference>
<evidence type="ECO:0000256" key="1">
    <source>
        <dbReference type="ARBA" id="ARBA00007358"/>
    </source>
</evidence>
<dbReference type="CDD" id="cd08194">
    <property type="entry name" value="Fe-ADH-like"/>
    <property type="match status" value="1"/>
</dbReference>
<sequence>MSNEFIVPSKILSGKNSLEKSIEYLKKIGSKALIVTDDVMVQLGNIDNVVNILNKEKIKYSIYHEINGEPTDVMIKDGVELYKGNQCDFLIAVGGGSPIDSAKAIAMMVSNEGKIADYMGKQINNKISPIVAIPTTAGTGSEATQFTIISDTETDVKMLIKGSSLMPTLAIVDPRFTMTVPAKITAATGLDALTHAIEAYTSKKSQPLSDTFALSAIKRIFKSLPIAFNEPSNEDARNQMAIAALEGGIAFNNSSVTIVHGMSRPIGALFHVAHGLSNAMLLKECFTFVLDGTYSRFANLARKINIVSDAVSDEIAAKKFVEEVSHLCKQLQIPSLEEYGVDKDKFFNNLDKMASDALESGSPNNTIKNITHDDIVEIYKSLWR</sequence>
<protein>
    <submittedName>
        <fullName evidence="6">Alcohol dehydrogenase, class IV</fullName>
    </submittedName>
</protein>
<evidence type="ECO:0000259" key="5">
    <source>
        <dbReference type="Pfam" id="PF25137"/>
    </source>
</evidence>
<dbReference type="PANTHER" id="PTHR11496:SF102">
    <property type="entry name" value="ALCOHOL DEHYDROGENASE 4"/>
    <property type="match status" value="1"/>
</dbReference>
<comment type="similarity">
    <text evidence="1">Belongs to the iron-containing alcohol dehydrogenase family.</text>
</comment>
<dbReference type="Pfam" id="PF00465">
    <property type="entry name" value="Fe-ADH"/>
    <property type="match status" value="1"/>
</dbReference>
<dbReference type="Gene3D" id="3.40.50.1970">
    <property type="match status" value="1"/>
</dbReference>
<feature type="domain" description="Fe-containing alcohol dehydrogenase-like C-terminal" evidence="5">
    <location>
        <begin position="185"/>
        <end position="382"/>
    </location>
</feature>
<dbReference type="InterPro" id="IPR018211">
    <property type="entry name" value="ADH_Fe_CS"/>
</dbReference>
<dbReference type="InterPro" id="IPR056798">
    <property type="entry name" value="ADH_Fe_C"/>
</dbReference>
<name>A0A1I1N1F1_9CLOT</name>
<dbReference type="EMBL" id="FOMG01000013">
    <property type="protein sequence ID" value="SFC91245.1"/>
    <property type="molecule type" value="Genomic_DNA"/>
</dbReference>
<organism evidence="6 7">
    <name type="scientific">Clostridium uliginosum</name>
    <dbReference type="NCBI Taxonomy" id="119641"/>
    <lineage>
        <taxon>Bacteria</taxon>
        <taxon>Bacillati</taxon>
        <taxon>Bacillota</taxon>
        <taxon>Clostridia</taxon>
        <taxon>Eubacteriales</taxon>
        <taxon>Clostridiaceae</taxon>
        <taxon>Clostridium</taxon>
    </lineage>
</organism>
<dbReference type="GO" id="GO:0046872">
    <property type="term" value="F:metal ion binding"/>
    <property type="evidence" value="ECO:0007669"/>
    <property type="project" value="InterPro"/>
</dbReference>
<evidence type="ECO:0000256" key="3">
    <source>
        <dbReference type="ARBA" id="ARBA00023027"/>
    </source>
</evidence>
<keyword evidence="7" id="KW-1185">Reference proteome</keyword>
<proteinExistence type="inferred from homology"/>
<dbReference type="PANTHER" id="PTHR11496">
    <property type="entry name" value="ALCOHOL DEHYDROGENASE"/>
    <property type="match status" value="1"/>
</dbReference>
<evidence type="ECO:0000256" key="2">
    <source>
        <dbReference type="ARBA" id="ARBA00023002"/>
    </source>
</evidence>
<gene>
    <name evidence="6" type="ORF">SAMN05421842_11340</name>
</gene>
<dbReference type="Gene3D" id="1.20.1090.10">
    <property type="entry name" value="Dehydroquinate synthase-like - alpha domain"/>
    <property type="match status" value="1"/>
</dbReference>
<dbReference type="FunFam" id="3.40.50.1970:FF:000003">
    <property type="entry name" value="Alcohol dehydrogenase, iron-containing"/>
    <property type="match status" value="1"/>
</dbReference>
<evidence type="ECO:0000313" key="6">
    <source>
        <dbReference type="EMBL" id="SFC91245.1"/>
    </source>
</evidence>
<keyword evidence="2" id="KW-0560">Oxidoreductase</keyword>
<dbReference type="SUPFAM" id="SSF56796">
    <property type="entry name" value="Dehydroquinate synthase-like"/>
    <property type="match status" value="1"/>
</dbReference>
<dbReference type="Proteomes" id="UP000199263">
    <property type="component" value="Unassembled WGS sequence"/>
</dbReference>
<accession>A0A1I1N1F1</accession>
<feature type="domain" description="Alcohol dehydrogenase iron-type/glycerol dehydrogenase GldA" evidence="4">
    <location>
        <begin position="8"/>
        <end position="174"/>
    </location>
</feature>
<evidence type="ECO:0000313" key="7">
    <source>
        <dbReference type="Proteomes" id="UP000199263"/>
    </source>
</evidence>
<dbReference type="STRING" id="119641.SAMN05421842_11340"/>
<dbReference type="GO" id="GO:0004022">
    <property type="term" value="F:alcohol dehydrogenase (NAD+) activity"/>
    <property type="evidence" value="ECO:0007669"/>
    <property type="project" value="TreeGrafter"/>
</dbReference>
<dbReference type="Pfam" id="PF25137">
    <property type="entry name" value="ADH_Fe_C"/>
    <property type="match status" value="1"/>
</dbReference>
<dbReference type="AlphaFoldDB" id="A0A1I1N1F1"/>
<dbReference type="InterPro" id="IPR001670">
    <property type="entry name" value="ADH_Fe/GldA"/>
</dbReference>
<reference evidence="6 7" key="1">
    <citation type="submission" date="2016-10" db="EMBL/GenBank/DDBJ databases">
        <authorList>
            <person name="de Groot N.N."/>
        </authorList>
    </citation>
    <scope>NUCLEOTIDE SEQUENCE [LARGE SCALE GENOMIC DNA]</scope>
    <source>
        <strain evidence="6 7">DSM 12992</strain>
    </source>
</reference>
<dbReference type="OrthoDB" id="9804734at2"/>
<dbReference type="PROSITE" id="PS00913">
    <property type="entry name" value="ADH_IRON_1"/>
    <property type="match status" value="1"/>
</dbReference>
<keyword evidence="3" id="KW-0520">NAD</keyword>
<dbReference type="RefSeq" id="WP_090091364.1">
    <property type="nucleotide sequence ID" value="NZ_FOMG01000013.1"/>
</dbReference>
<dbReference type="InterPro" id="IPR039697">
    <property type="entry name" value="Alcohol_dehydrogenase_Fe"/>
</dbReference>
<evidence type="ECO:0000259" key="4">
    <source>
        <dbReference type="Pfam" id="PF00465"/>
    </source>
</evidence>